<sequence>MPGTGAPTPGWYPNPDGSDSMRYWDGQKWTAVQANDAPTIPTAPIPAPTPAEREPTKRGPKIAGGIARAVVALAAMGAMFGGGGEDVADAPAVSGGVSDEIRQAARDAKAAPVNAELQCEELATGQADSPSTVDLPGRIRCVAA</sequence>
<name>A0A1G6XNS7_9NOCA</name>
<organism evidence="3 4">
    <name type="scientific">Rhodococcus tukisamuensis</name>
    <dbReference type="NCBI Taxonomy" id="168276"/>
    <lineage>
        <taxon>Bacteria</taxon>
        <taxon>Bacillati</taxon>
        <taxon>Actinomycetota</taxon>
        <taxon>Actinomycetes</taxon>
        <taxon>Mycobacteriales</taxon>
        <taxon>Nocardiaceae</taxon>
        <taxon>Rhodococcus</taxon>
    </lineage>
</organism>
<dbReference type="InterPro" id="IPR018929">
    <property type="entry name" value="DUF2510"/>
</dbReference>
<evidence type="ECO:0000259" key="2">
    <source>
        <dbReference type="Pfam" id="PF10708"/>
    </source>
</evidence>
<dbReference type="Proteomes" id="UP000199417">
    <property type="component" value="Unassembled WGS sequence"/>
</dbReference>
<keyword evidence="4" id="KW-1185">Reference proteome</keyword>
<feature type="domain" description="DUF2510" evidence="2">
    <location>
        <begin position="9"/>
        <end position="37"/>
    </location>
</feature>
<evidence type="ECO:0000256" key="1">
    <source>
        <dbReference type="SAM" id="MobiDB-lite"/>
    </source>
</evidence>
<dbReference type="Pfam" id="PF10708">
    <property type="entry name" value="DUF2510"/>
    <property type="match status" value="1"/>
</dbReference>
<evidence type="ECO:0000313" key="3">
    <source>
        <dbReference type="EMBL" id="SDD79869.1"/>
    </source>
</evidence>
<dbReference type="RefSeq" id="WP_072845034.1">
    <property type="nucleotide sequence ID" value="NZ_FNAB01000006.1"/>
</dbReference>
<dbReference type="EMBL" id="FNAB01000006">
    <property type="protein sequence ID" value="SDD79869.1"/>
    <property type="molecule type" value="Genomic_DNA"/>
</dbReference>
<proteinExistence type="predicted"/>
<dbReference type="AlphaFoldDB" id="A0A1G6XNS7"/>
<protein>
    <recommendedName>
        <fullName evidence="2">DUF2510 domain-containing protein</fullName>
    </recommendedName>
</protein>
<evidence type="ECO:0000313" key="4">
    <source>
        <dbReference type="Proteomes" id="UP000199417"/>
    </source>
</evidence>
<feature type="region of interest" description="Disordered" evidence="1">
    <location>
        <begin position="34"/>
        <end position="60"/>
    </location>
</feature>
<accession>A0A1G6XNS7</accession>
<reference evidence="3 4" key="1">
    <citation type="submission" date="2016-10" db="EMBL/GenBank/DDBJ databases">
        <authorList>
            <person name="de Groot N.N."/>
        </authorList>
    </citation>
    <scope>NUCLEOTIDE SEQUENCE [LARGE SCALE GENOMIC DNA]</scope>
    <source>
        <strain evidence="3 4">JCM 11308</strain>
    </source>
</reference>
<feature type="region of interest" description="Disordered" evidence="1">
    <location>
        <begin position="1"/>
        <end position="22"/>
    </location>
</feature>
<gene>
    <name evidence="3" type="ORF">SAMN05444580_106291</name>
</gene>